<keyword evidence="2" id="KW-1185">Reference proteome</keyword>
<dbReference type="AlphaFoldDB" id="A0A843U2Q7"/>
<dbReference type="Proteomes" id="UP000652761">
    <property type="component" value="Unassembled WGS sequence"/>
</dbReference>
<evidence type="ECO:0000313" key="2">
    <source>
        <dbReference type="Proteomes" id="UP000652761"/>
    </source>
</evidence>
<name>A0A843U2Q7_COLES</name>
<organism evidence="1 2">
    <name type="scientific">Colocasia esculenta</name>
    <name type="common">Wild taro</name>
    <name type="synonym">Arum esculentum</name>
    <dbReference type="NCBI Taxonomy" id="4460"/>
    <lineage>
        <taxon>Eukaryota</taxon>
        <taxon>Viridiplantae</taxon>
        <taxon>Streptophyta</taxon>
        <taxon>Embryophyta</taxon>
        <taxon>Tracheophyta</taxon>
        <taxon>Spermatophyta</taxon>
        <taxon>Magnoliopsida</taxon>
        <taxon>Liliopsida</taxon>
        <taxon>Araceae</taxon>
        <taxon>Aroideae</taxon>
        <taxon>Colocasieae</taxon>
        <taxon>Colocasia</taxon>
    </lineage>
</organism>
<gene>
    <name evidence="1" type="ORF">Taro_007051</name>
</gene>
<accession>A0A843U2Q7</accession>
<comment type="caution">
    <text evidence="1">The sequence shown here is derived from an EMBL/GenBank/DDBJ whole genome shotgun (WGS) entry which is preliminary data.</text>
</comment>
<sequence>MSHPPPRAREGDAPLLVLRRPLRFLWNDLGRRRGAPGSELYTMGSSPNQIDASVACCAPRRR</sequence>
<dbReference type="EMBL" id="NMUH01000219">
    <property type="protein sequence ID" value="MQL74699.1"/>
    <property type="molecule type" value="Genomic_DNA"/>
</dbReference>
<evidence type="ECO:0000313" key="1">
    <source>
        <dbReference type="EMBL" id="MQL74699.1"/>
    </source>
</evidence>
<reference evidence="1" key="1">
    <citation type="submission" date="2017-07" db="EMBL/GenBank/DDBJ databases">
        <title>Taro Niue Genome Assembly and Annotation.</title>
        <authorList>
            <person name="Atibalentja N."/>
            <person name="Keating K."/>
            <person name="Fields C.J."/>
        </authorList>
    </citation>
    <scope>NUCLEOTIDE SEQUENCE</scope>
    <source>
        <strain evidence="1">Niue_2</strain>
        <tissue evidence="1">Leaf</tissue>
    </source>
</reference>
<proteinExistence type="predicted"/>
<protein>
    <submittedName>
        <fullName evidence="1">Uncharacterized protein</fullName>
    </submittedName>
</protein>